<name>A0ABN9Q6S1_9DINO</name>
<accession>A0ABN9Q6S1</accession>
<evidence type="ECO:0008006" key="4">
    <source>
        <dbReference type="Google" id="ProtNLM"/>
    </source>
</evidence>
<keyword evidence="3" id="KW-1185">Reference proteome</keyword>
<feature type="region of interest" description="Disordered" evidence="1">
    <location>
        <begin position="1"/>
        <end position="70"/>
    </location>
</feature>
<feature type="compositionally biased region" description="Basic and acidic residues" evidence="1">
    <location>
        <begin position="294"/>
        <end position="303"/>
    </location>
</feature>
<evidence type="ECO:0000313" key="3">
    <source>
        <dbReference type="Proteomes" id="UP001189429"/>
    </source>
</evidence>
<organism evidence="2 3">
    <name type="scientific">Prorocentrum cordatum</name>
    <dbReference type="NCBI Taxonomy" id="2364126"/>
    <lineage>
        <taxon>Eukaryota</taxon>
        <taxon>Sar</taxon>
        <taxon>Alveolata</taxon>
        <taxon>Dinophyceae</taxon>
        <taxon>Prorocentrales</taxon>
        <taxon>Prorocentraceae</taxon>
        <taxon>Prorocentrum</taxon>
    </lineage>
</organism>
<dbReference type="Proteomes" id="UP001189429">
    <property type="component" value="Unassembled WGS sequence"/>
</dbReference>
<evidence type="ECO:0000313" key="2">
    <source>
        <dbReference type="EMBL" id="CAK0801191.1"/>
    </source>
</evidence>
<dbReference type="EMBL" id="CAUYUJ010002532">
    <property type="protein sequence ID" value="CAK0801191.1"/>
    <property type="molecule type" value="Genomic_DNA"/>
</dbReference>
<feature type="region of interest" description="Disordered" evidence="1">
    <location>
        <begin position="291"/>
        <end position="393"/>
    </location>
</feature>
<gene>
    <name evidence="2" type="ORF">PCOR1329_LOCUS9143</name>
</gene>
<proteinExistence type="predicted"/>
<protein>
    <recommendedName>
        <fullName evidence="4">Clathrin light chain</fullName>
    </recommendedName>
</protein>
<reference evidence="2" key="1">
    <citation type="submission" date="2023-10" db="EMBL/GenBank/DDBJ databases">
        <authorList>
            <person name="Chen Y."/>
            <person name="Shah S."/>
            <person name="Dougan E. K."/>
            <person name="Thang M."/>
            <person name="Chan C."/>
        </authorList>
    </citation>
    <scope>NUCLEOTIDE SEQUENCE [LARGE SCALE GENOMIC DNA]</scope>
</reference>
<comment type="caution">
    <text evidence="2">The sequence shown here is derived from an EMBL/GenBank/DDBJ whole genome shotgun (WGS) entry which is preliminary data.</text>
</comment>
<evidence type="ECO:0000256" key="1">
    <source>
        <dbReference type="SAM" id="MobiDB-lite"/>
    </source>
</evidence>
<sequence>MVIGRPSDGHPMEWSVSPPLSPRIGPPDIDWGDVDTPSATFGLPSPWGSAGEAEPAEVDMHPDPTAGGAMRVEAPIDEDAMSVEVPTDEESTDEDSTFPKHAFLMNAFLQQSLLAPEGSRGHFESDGEDDEQELTDEQKEARAKLERSRDLVLEACANEGFEVPAGSAIGKRFKTWLKNNQDEFEKYEAMSNDKKTTWRENWAKEQFDSYMQKRKHTTEKAQTSWARAKWMNMGQLIQQQGGGAFPNKRVIEGAVNIAQDCMKKGRKWVRISKRSKRIEFKHIEDGEDTINTEKWSRSERECNNAEQGGGTEPSAAAQAQPGQSSAALPAQHVQQQQQQQQQQQHQQQHQQPGQAGTAAAVAKPAAKPAAKPTAKGKAKAKAKGKAKQKAKAPAKMLTDLVGKYSVAMTQTNSLMAKIQQQDSPMKKWADTPKFQGRLQGALNYVQQLLDENKGLKLALTLGDMTQVNPDDRHTMSEMEKLQEALGKLDEIRAKINSIAEDSDSD</sequence>
<feature type="region of interest" description="Disordered" evidence="1">
    <location>
        <begin position="118"/>
        <end position="140"/>
    </location>
</feature>
<feature type="compositionally biased region" description="Low complexity" evidence="1">
    <location>
        <begin position="313"/>
        <end position="373"/>
    </location>
</feature>
<feature type="compositionally biased region" description="Acidic residues" evidence="1">
    <location>
        <begin position="126"/>
        <end position="135"/>
    </location>
</feature>
<feature type="compositionally biased region" description="Basic residues" evidence="1">
    <location>
        <begin position="374"/>
        <end position="392"/>
    </location>
</feature>